<feature type="region of interest" description="Disordered" evidence="1">
    <location>
        <begin position="1"/>
        <end position="21"/>
    </location>
</feature>
<proteinExistence type="predicted"/>
<organism evidence="2 3">
    <name type="scientific">Streptomyces malaysiensis</name>
    <dbReference type="NCBI Taxonomy" id="92644"/>
    <lineage>
        <taxon>Bacteria</taxon>
        <taxon>Bacillati</taxon>
        <taxon>Actinomycetota</taxon>
        <taxon>Actinomycetes</taxon>
        <taxon>Kitasatosporales</taxon>
        <taxon>Streptomycetaceae</taxon>
        <taxon>Streptomyces</taxon>
        <taxon>Streptomyces violaceusniger group</taxon>
    </lineage>
</organism>
<protein>
    <submittedName>
        <fullName evidence="2">Transcriptional regulator</fullName>
    </submittedName>
</protein>
<feature type="compositionally biased region" description="Basic and acidic residues" evidence="1">
    <location>
        <begin position="11"/>
        <end position="21"/>
    </location>
</feature>
<dbReference type="Gene3D" id="1.25.40.10">
    <property type="entry name" value="Tetratricopeptide repeat domain"/>
    <property type="match status" value="1"/>
</dbReference>
<dbReference type="Proteomes" id="UP000536624">
    <property type="component" value="Unassembled WGS sequence"/>
</dbReference>
<dbReference type="SUPFAM" id="SSF48452">
    <property type="entry name" value="TPR-like"/>
    <property type="match status" value="1"/>
</dbReference>
<reference evidence="2 3" key="1">
    <citation type="submission" date="2020-02" db="EMBL/GenBank/DDBJ databases">
        <title>Streptomyces malaysiensis DSM14702 (JHCC583434, PFL_A843) Genome sequencing and assembly.</title>
        <authorList>
            <person name="Samborskyy M."/>
        </authorList>
    </citation>
    <scope>NUCLEOTIDE SEQUENCE [LARGE SCALE GENOMIC DNA]</scope>
    <source>
        <strain evidence="2 3">DSM 14702</strain>
    </source>
</reference>
<evidence type="ECO:0000313" key="3">
    <source>
        <dbReference type="Proteomes" id="UP000536624"/>
    </source>
</evidence>
<sequence>MSTGQAAKATDALEKSVDHAPQRDQAVRCGALALAYQQAGDLDGALDATNRALDLIDNAGIHTQRGVERLREVNKALAPYRSEAKVTEVRARITALAAV</sequence>
<evidence type="ECO:0000256" key="1">
    <source>
        <dbReference type="SAM" id="MobiDB-lite"/>
    </source>
</evidence>
<accession>A0A7X6AX10</accession>
<comment type="caution">
    <text evidence="2">The sequence shown here is derived from an EMBL/GenBank/DDBJ whole genome shotgun (WGS) entry which is preliminary data.</text>
</comment>
<name>A0A7X6AX10_STRMQ</name>
<dbReference type="InterPro" id="IPR011990">
    <property type="entry name" value="TPR-like_helical_dom_sf"/>
</dbReference>
<dbReference type="EMBL" id="JAALLH010000001">
    <property type="protein sequence ID" value="NIY65498.1"/>
    <property type="molecule type" value="Genomic_DNA"/>
</dbReference>
<dbReference type="AlphaFoldDB" id="A0A7X6AX10"/>
<evidence type="ECO:0000313" key="2">
    <source>
        <dbReference type="EMBL" id="NIY65498.1"/>
    </source>
</evidence>
<gene>
    <name evidence="2" type="ORF">SMALB_3494</name>
</gene>